<dbReference type="InterPro" id="IPR011009">
    <property type="entry name" value="Kinase-like_dom_sf"/>
</dbReference>
<evidence type="ECO:0000259" key="12">
    <source>
        <dbReference type="PROSITE" id="PS50011"/>
    </source>
</evidence>
<dbReference type="Gene3D" id="1.10.510.10">
    <property type="entry name" value="Transferase(Phosphotransferase) domain 1"/>
    <property type="match status" value="1"/>
</dbReference>
<protein>
    <recommendedName>
        <fullName evidence="1">non-specific serine/threonine protein kinase</fullName>
        <ecNumber evidence="1">2.7.11.1</ecNumber>
    </recommendedName>
</protein>
<dbReference type="PANTHER" id="PTHR24356">
    <property type="entry name" value="SERINE/THREONINE-PROTEIN KINASE"/>
    <property type="match status" value="1"/>
</dbReference>
<evidence type="ECO:0000256" key="11">
    <source>
        <dbReference type="RuleBase" id="RU000304"/>
    </source>
</evidence>
<dbReference type="FunFam" id="1.10.510.10:FF:000048">
    <property type="entry name" value="Protein kinase C"/>
    <property type="match status" value="1"/>
</dbReference>
<dbReference type="PROSITE" id="PS00108">
    <property type="entry name" value="PROTEIN_KINASE_ST"/>
    <property type="match status" value="1"/>
</dbReference>
<feature type="domain" description="AGC-kinase C-terminal" evidence="13">
    <location>
        <begin position="281"/>
        <end position="358"/>
    </location>
</feature>
<keyword evidence="2 11" id="KW-0723">Serine/threonine-protein kinase</keyword>
<dbReference type="CDD" id="cd05123">
    <property type="entry name" value="STKc_AGC"/>
    <property type="match status" value="1"/>
</dbReference>
<dbReference type="Proteomes" id="UP000054007">
    <property type="component" value="Unassembled WGS sequence"/>
</dbReference>
<proteinExistence type="inferred from homology"/>
<gene>
    <name evidence="14" type="ORF">CYLTODRAFT_351323</name>
</gene>
<keyword evidence="6 14" id="KW-0418">Kinase</keyword>
<evidence type="ECO:0000256" key="10">
    <source>
        <dbReference type="PROSITE-ProRule" id="PRU10141"/>
    </source>
</evidence>
<accession>A0A0D7BFQ5</accession>
<dbReference type="SUPFAM" id="SSF56112">
    <property type="entry name" value="Protein kinase-like (PK-like)"/>
    <property type="match status" value="1"/>
</dbReference>
<feature type="domain" description="Protein kinase" evidence="12">
    <location>
        <begin position="7"/>
        <end position="280"/>
    </location>
</feature>
<evidence type="ECO:0000256" key="2">
    <source>
        <dbReference type="ARBA" id="ARBA00022527"/>
    </source>
</evidence>
<dbReference type="InterPro" id="IPR017441">
    <property type="entry name" value="Protein_kinase_ATP_BS"/>
</dbReference>
<name>A0A0D7BFQ5_9AGAR</name>
<dbReference type="InterPro" id="IPR000719">
    <property type="entry name" value="Prot_kinase_dom"/>
</dbReference>
<evidence type="ECO:0000256" key="7">
    <source>
        <dbReference type="ARBA" id="ARBA00022840"/>
    </source>
</evidence>
<sequence length="358" mass="40647">RVSIADFELLRVIGQGVTAKVFLARQKGSNRLCALKAQKKSRAGKHRVLRQMIKETDILKQLATGQNNDGEPQPINPFVVKLRWMFHNEAYLFLAFDFHAGGDIGTMLGRYKTLPSDVTRFYAAELVAAITSLHAQGIVHRDIKPENVLIDHEGHIVLTDFGMATQFSTIPSYPGDEMESSLTFCGSDIYLAPEVLQGLPYSFPVDWWALGTMIFEMLAGVTPFMAESKDDMFTGILEDEIVFPDEIKTELDTTDLIYGLLQKDPEDRLSRFDVKEHPYFAGIEWDKVYNKDYEPVHVPELDSSMDDDTQNFEEDFLDMKPILDVEVLGKSKPAFKSAYLFNTCYYDDDEQNADYTSD</sequence>
<feature type="non-terminal residue" evidence="14">
    <location>
        <position position="1"/>
    </location>
</feature>
<dbReference type="InterPro" id="IPR008271">
    <property type="entry name" value="Ser/Thr_kinase_AS"/>
</dbReference>
<evidence type="ECO:0000256" key="5">
    <source>
        <dbReference type="ARBA" id="ARBA00022741"/>
    </source>
</evidence>
<organism evidence="14 15">
    <name type="scientific">Cylindrobasidium torrendii FP15055 ss-10</name>
    <dbReference type="NCBI Taxonomy" id="1314674"/>
    <lineage>
        <taxon>Eukaryota</taxon>
        <taxon>Fungi</taxon>
        <taxon>Dikarya</taxon>
        <taxon>Basidiomycota</taxon>
        <taxon>Agaricomycotina</taxon>
        <taxon>Agaricomycetes</taxon>
        <taxon>Agaricomycetidae</taxon>
        <taxon>Agaricales</taxon>
        <taxon>Marasmiineae</taxon>
        <taxon>Physalacriaceae</taxon>
        <taxon>Cylindrobasidium</taxon>
    </lineage>
</organism>
<comment type="catalytic activity">
    <reaction evidence="8">
        <text>L-threonyl-[protein] + ATP = O-phospho-L-threonyl-[protein] + ADP + H(+)</text>
        <dbReference type="Rhea" id="RHEA:46608"/>
        <dbReference type="Rhea" id="RHEA-COMP:11060"/>
        <dbReference type="Rhea" id="RHEA-COMP:11605"/>
        <dbReference type="ChEBI" id="CHEBI:15378"/>
        <dbReference type="ChEBI" id="CHEBI:30013"/>
        <dbReference type="ChEBI" id="CHEBI:30616"/>
        <dbReference type="ChEBI" id="CHEBI:61977"/>
        <dbReference type="ChEBI" id="CHEBI:456216"/>
        <dbReference type="EC" id="2.7.11.1"/>
    </reaction>
</comment>
<dbReference type="STRING" id="1314674.A0A0D7BFQ5"/>
<comment type="catalytic activity">
    <reaction evidence="9">
        <text>L-seryl-[protein] + ATP = O-phospho-L-seryl-[protein] + ADP + H(+)</text>
        <dbReference type="Rhea" id="RHEA:17989"/>
        <dbReference type="Rhea" id="RHEA-COMP:9863"/>
        <dbReference type="Rhea" id="RHEA-COMP:11604"/>
        <dbReference type="ChEBI" id="CHEBI:15378"/>
        <dbReference type="ChEBI" id="CHEBI:29999"/>
        <dbReference type="ChEBI" id="CHEBI:30616"/>
        <dbReference type="ChEBI" id="CHEBI:83421"/>
        <dbReference type="ChEBI" id="CHEBI:456216"/>
        <dbReference type="EC" id="2.7.11.1"/>
    </reaction>
</comment>
<dbReference type="Pfam" id="PF00069">
    <property type="entry name" value="Pkinase"/>
    <property type="match status" value="1"/>
</dbReference>
<dbReference type="PROSITE" id="PS51285">
    <property type="entry name" value="AGC_KINASE_CTER"/>
    <property type="match status" value="1"/>
</dbReference>
<evidence type="ECO:0000313" key="15">
    <source>
        <dbReference type="Proteomes" id="UP000054007"/>
    </source>
</evidence>
<comment type="similarity">
    <text evidence="11">Belongs to the protein kinase superfamily.</text>
</comment>
<feature type="binding site" evidence="10">
    <location>
        <position position="45"/>
    </location>
    <ligand>
        <name>ATP</name>
        <dbReference type="ChEBI" id="CHEBI:30616"/>
    </ligand>
</feature>
<dbReference type="InterPro" id="IPR050236">
    <property type="entry name" value="Ser_Thr_kinase_AGC"/>
</dbReference>
<dbReference type="GO" id="GO:0035556">
    <property type="term" value="P:intracellular signal transduction"/>
    <property type="evidence" value="ECO:0007669"/>
    <property type="project" value="TreeGrafter"/>
</dbReference>
<dbReference type="InterPro" id="IPR000961">
    <property type="entry name" value="AGC-kinase_C"/>
</dbReference>
<dbReference type="PROSITE" id="PS50011">
    <property type="entry name" value="PROTEIN_KINASE_DOM"/>
    <property type="match status" value="1"/>
</dbReference>
<evidence type="ECO:0000259" key="13">
    <source>
        <dbReference type="PROSITE" id="PS51285"/>
    </source>
</evidence>
<evidence type="ECO:0000256" key="8">
    <source>
        <dbReference type="ARBA" id="ARBA00047899"/>
    </source>
</evidence>
<keyword evidence="7 10" id="KW-0067">ATP-binding</keyword>
<dbReference type="Gene3D" id="3.30.200.20">
    <property type="entry name" value="Phosphorylase Kinase, domain 1"/>
    <property type="match status" value="1"/>
</dbReference>
<keyword evidence="5 10" id="KW-0547">Nucleotide-binding</keyword>
<keyword evidence="4" id="KW-0808">Transferase</keyword>
<dbReference type="PANTHER" id="PTHR24356:SF1">
    <property type="entry name" value="SERINE_THREONINE-PROTEIN KINASE GREATWALL"/>
    <property type="match status" value="1"/>
</dbReference>
<reference evidence="14 15" key="1">
    <citation type="journal article" date="2015" name="Fungal Genet. Biol.">
        <title>Evolution of novel wood decay mechanisms in Agaricales revealed by the genome sequences of Fistulina hepatica and Cylindrobasidium torrendii.</title>
        <authorList>
            <person name="Floudas D."/>
            <person name="Held B.W."/>
            <person name="Riley R."/>
            <person name="Nagy L.G."/>
            <person name="Koehler G."/>
            <person name="Ransdell A.S."/>
            <person name="Younus H."/>
            <person name="Chow J."/>
            <person name="Chiniquy J."/>
            <person name="Lipzen A."/>
            <person name="Tritt A."/>
            <person name="Sun H."/>
            <person name="Haridas S."/>
            <person name="LaButti K."/>
            <person name="Ohm R.A."/>
            <person name="Kues U."/>
            <person name="Blanchette R.A."/>
            <person name="Grigoriev I.V."/>
            <person name="Minto R.E."/>
            <person name="Hibbett D.S."/>
        </authorList>
    </citation>
    <scope>NUCLEOTIDE SEQUENCE [LARGE SCALE GENOMIC DNA]</scope>
    <source>
        <strain evidence="14 15">FP15055 ss-10</strain>
    </source>
</reference>
<dbReference type="GO" id="GO:0005524">
    <property type="term" value="F:ATP binding"/>
    <property type="evidence" value="ECO:0007669"/>
    <property type="project" value="UniProtKB-UniRule"/>
</dbReference>
<dbReference type="OrthoDB" id="63267at2759"/>
<evidence type="ECO:0000256" key="9">
    <source>
        <dbReference type="ARBA" id="ARBA00048679"/>
    </source>
</evidence>
<dbReference type="GO" id="GO:0004674">
    <property type="term" value="F:protein serine/threonine kinase activity"/>
    <property type="evidence" value="ECO:0007669"/>
    <property type="project" value="UniProtKB-KW"/>
</dbReference>
<dbReference type="SMART" id="SM00220">
    <property type="entry name" value="S_TKc"/>
    <property type="match status" value="1"/>
</dbReference>
<dbReference type="InterPro" id="IPR045270">
    <property type="entry name" value="STKc_AGC"/>
</dbReference>
<evidence type="ECO:0000256" key="4">
    <source>
        <dbReference type="ARBA" id="ARBA00022679"/>
    </source>
</evidence>
<dbReference type="AlphaFoldDB" id="A0A0D7BFQ5"/>
<evidence type="ECO:0000313" key="14">
    <source>
        <dbReference type="EMBL" id="KIY68441.1"/>
    </source>
</evidence>
<dbReference type="EC" id="2.7.11.1" evidence="1"/>
<dbReference type="EMBL" id="KN880502">
    <property type="protein sequence ID" value="KIY68441.1"/>
    <property type="molecule type" value="Genomic_DNA"/>
</dbReference>
<evidence type="ECO:0000256" key="3">
    <source>
        <dbReference type="ARBA" id="ARBA00022553"/>
    </source>
</evidence>
<evidence type="ECO:0000256" key="6">
    <source>
        <dbReference type="ARBA" id="ARBA00022777"/>
    </source>
</evidence>
<evidence type="ECO:0000256" key="1">
    <source>
        <dbReference type="ARBA" id="ARBA00012513"/>
    </source>
</evidence>
<dbReference type="PROSITE" id="PS00107">
    <property type="entry name" value="PROTEIN_KINASE_ATP"/>
    <property type="match status" value="1"/>
</dbReference>
<keyword evidence="15" id="KW-1185">Reference proteome</keyword>
<keyword evidence="3" id="KW-0597">Phosphoprotein</keyword>